<evidence type="ECO:0000313" key="2">
    <source>
        <dbReference type="EMBL" id="KAF2156800.1"/>
    </source>
</evidence>
<proteinExistence type="predicted"/>
<sequence>MPHRIYPRSPFPLQNKQPSTLSRETSRTDHDGPYQSLAGLSLTDDKRQAPVTRTFDQEIGSSLDFHDDDNDSQDGYNEQEEYGDGGTYCCDGDDSCMCDGDCECDCSCTYDCSCDCKPQKEAPALPMSQGLHEEQNKEERVGEWMLTQSFELEKPLGYPGNCIKVSSELPLPQSPCFLSYHQYPFPGTVLAINSIVNQRTCGKTRFYHCLGTQYLRSPTSTDEILSECWIYGLPNKFPTPHTQLPGRYDGIFMDWLPAEWIPDEVVTIWNNKRAKQFLPATLTLQDGKGWTAKAALDMILWEQHVGINTARINDQYRDEQTRNGFRDQMEAQLRQHEAMSRGYAIPLLTRKSSFQMAFEQELVKVKKMRDDTGFY</sequence>
<protein>
    <submittedName>
        <fullName evidence="2">Uncharacterized protein</fullName>
    </submittedName>
</protein>
<accession>A0A9P4J9Z2</accession>
<feature type="region of interest" description="Disordered" evidence="1">
    <location>
        <begin position="1"/>
        <end position="79"/>
    </location>
</feature>
<name>A0A9P4J9Z2_9PEZI</name>
<dbReference type="AlphaFoldDB" id="A0A9P4J9Z2"/>
<evidence type="ECO:0000313" key="3">
    <source>
        <dbReference type="Proteomes" id="UP000799439"/>
    </source>
</evidence>
<gene>
    <name evidence="2" type="ORF">K461DRAFT_289176</name>
</gene>
<feature type="compositionally biased region" description="Polar residues" evidence="1">
    <location>
        <begin position="12"/>
        <end position="23"/>
    </location>
</feature>
<organism evidence="2 3">
    <name type="scientific">Myriangium duriaei CBS 260.36</name>
    <dbReference type="NCBI Taxonomy" id="1168546"/>
    <lineage>
        <taxon>Eukaryota</taxon>
        <taxon>Fungi</taxon>
        <taxon>Dikarya</taxon>
        <taxon>Ascomycota</taxon>
        <taxon>Pezizomycotina</taxon>
        <taxon>Dothideomycetes</taxon>
        <taxon>Dothideomycetidae</taxon>
        <taxon>Myriangiales</taxon>
        <taxon>Myriangiaceae</taxon>
        <taxon>Myriangium</taxon>
    </lineage>
</organism>
<evidence type="ECO:0000256" key="1">
    <source>
        <dbReference type="SAM" id="MobiDB-lite"/>
    </source>
</evidence>
<reference evidence="2" key="1">
    <citation type="journal article" date="2020" name="Stud. Mycol.">
        <title>101 Dothideomycetes genomes: a test case for predicting lifestyles and emergence of pathogens.</title>
        <authorList>
            <person name="Haridas S."/>
            <person name="Albert R."/>
            <person name="Binder M."/>
            <person name="Bloem J."/>
            <person name="Labutti K."/>
            <person name="Salamov A."/>
            <person name="Andreopoulos B."/>
            <person name="Baker S."/>
            <person name="Barry K."/>
            <person name="Bills G."/>
            <person name="Bluhm B."/>
            <person name="Cannon C."/>
            <person name="Castanera R."/>
            <person name="Culley D."/>
            <person name="Daum C."/>
            <person name="Ezra D."/>
            <person name="Gonzalez J."/>
            <person name="Henrissat B."/>
            <person name="Kuo A."/>
            <person name="Liang C."/>
            <person name="Lipzen A."/>
            <person name="Lutzoni F."/>
            <person name="Magnuson J."/>
            <person name="Mondo S."/>
            <person name="Nolan M."/>
            <person name="Ohm R."/>
            <person name="Pangilinan J."/>
            <person name="Park H.-J."/>
            <person name="Ramirez L."/>
            <person name="Alfaro M."/>
            <person name="Sun H."/>
            <person name="Tritt A."/>
            <person name="Yoshinaga Y."/>
            <person name="Zwiers L.-H."/>
            <person name="Turgeon B."/>
            <person name="Goodwin S."/>
            <person name="Spatafora J."/>
            <person name="Crous P."/>
            <person name="Grigoriev I."/>
        </authorList>
    </citation>
    <scope>NUCLEOTIDE SEQUENCE</scope>
    <source>
        <strain evidence="2">CBS 260.36</strain>
    </source>
</reference>
<feature type="compositionally biased region" description="Acidic residues" evidence="1">
    <location>
        <begin position="66"/>
        <end position="79"/>
    </location>
</feature>
<keyword evidence="3" id="KW-1185">Reference proteome</keyword>
<dbReference type="EMBL" id="ML996081">
    <property type="protein sequence ID" value="KAF2156800.1"/>
    <property type="molecule type" value="Genomic_DNA"/>
</dbReference>
<comment type="caution">
    <text evidence="2">The sequence shown here is derived from an EMBL/GenBank/DDBJ whole genome shotgun (WGS) entry which is preliminary data.</text>
</comment>
<dbReference type="Proteomes" id="UP000799439">
    <property type="component" value="Unassembled WGS sequence"/>
</dbReference>